<dbReference type="GO" id="GO:0031514">
    <property type="term" value="C:motile cilium"/>
    <property type="evidence" value="ECO:0007669"/>
    <property type="project" value="UniProtKB-ARBA"/>
</dbReference>
<dbReference type="InterPro" id="IPR013594">
    <property type="entry name" value="Dynein_heavy_tail"/>
</dbReference>
<dbReference type="FunFam" id="1.10.8.710:FF:000001">
    <property type="entry name" value="Dynein axonemal heavy chain 2"/>
    <property type="match status" value="1"/>
</dbReference>
<dbReference type="FunFam" id="3.40.50.300:FF:000815">
    <property type="entry name" value="Dynein heavy chain 2, axonemal"/>
    <property type="match status" value="1"/>
</dbReference>
<dbReference type="CDD" id="cd00009">
    <property type="entry name" value="AAA"/>
    <property type="match status" value="1"/>
</dbReference>
<accession>A0AA35QW68</accession>
<keyword evidence="11" id="KW-0505">Motor protein</keyword>
<keyword evidence="7" id="KW-0067">ATP-binding</keyword>
<dbReference type="InterPro" id="IPR041466">
    <property type="entry name" value="Dynein_AAA5_ext"/>
</dbReference>
<dbReference type="GO" id="GO:0007018">
    <property type="term" value="P:microtubule-based movement"/>
    <property type="evidence" value="ECO:0007669"/>
    <property type="project" value="InterPro"/>
</dbReference>
<dbReference type="SUPFAM" id="SSF52540">
    <property type="entry name" value="P-loop containing nucleoside triphosphate hydrolases"/>
    <property type="match status" value="4"/>
</dbReference>
<dbReference type="InterPro" id="IPR013602">
    <property type="entry name" value="Dynein_heavy_linker"/>
</dbReference>
<evidence type="ECO:0000256" key="3">
    <source>
        <dbReference type="ARBA" id="ARBA00022490"/>
    </source>
</evidence>
<dbReference type="Pfam" id="PF25007">
    <property type="entry name" value="DYH2-5-8_CC"/>
    <property type="match status" value="1"/>
</dbReference>
<dbReference type="PANTHER" id="PTHR45703:SF32">
    <property type="entry name" value="DYNEINS HEAVY CHAIN"/>
    <property type="match status" value="1"/>
</dbReference>
<keyword evidence="17" id="KW-1185">Reference proteome</keyword>
<feature type="domain" description="AAA+ ATPase" evidence="15">
    <location>
        <begin position="1776"/>
        <end position="1912"/>
    </location>
</feature>
<dbReference type="Gene3D" id="3.40.50.300">
    <property type="entry name" value="P-loop containing nucleotide triphosphate hydrolases"/>
    <property type="match status" value="3"/>
</dbReference>
<dbReference type="Gene3D" id="1.20.140.100">
    <property type="entry name" value="Dynein heavy chain, N-terminal domain 2"/>
    <property type="match status" value="1"/>
</dbReference>
<evidence type="ECO:0000313" key="17">
    <source>
        <dbReference type="Proteomes" id="UP001174909"/>
    </source>
</evidence>
<dbReference type="EMBL" id="CASHTH010000212">
    <property type="protein sequence ID" value="CAI7994503.1"/>
    <property type="molecule type" value="Genomic_DNA"/>
</dbReference>
<evidence type="ECO:0000256" key="4">
    <source>
        <dbReference type="ARBA" id="ARBA00022701"/>
    </source>
</evidence>
<dbReference type="GO" id="GO:0030286">
    <property type="term" value="C:dynein complex"/>
    <property type="evidence" value="ECO:0007669"/>
    <property type="project" value="UniProtKB-KW"/>
</dbReference>
<dbReference type="InterPro" id="IPR042228">
    <property type="entry name" value="Dynein_linker_3"/>
</dbReference>
<evidence type="ECO:0000256" key="9">
    <source>
        <dbReference type="ARBA" id="ARBA00023054"/>
    </source>
</evidence>
<dbReference type="Pfam" id="PF17852">
    <property type="entry name" value="Dynein_AAA_lid"/>
    <property type="match status" value="1"/>
</dbReference>
<dbReference type="InterPro" id="IPR043157">
    <property type="entry name" value="Dynein_AAA1S"/>
</dbReference>
<dbReference type="GO" id="GO:0005524">
    <property type="term" value="F:ATP binding"/>
    <property type="evidence" value="ECO:0007669"/>
    <property type="project" value="UniProtKB-KW"/>
</dbReference>
<dbReference type="InterPro" id="IPR056759">
    <property type="entry name" value="DYH2-5-8_CC"/>
</dbReference>
<dbReference type="Gene3D" id="1.20.58.1120">
    <property type="match status" value="1"/>
</dbReference>
<dbReference type="GO" id="GO:0005874">
    <property type="term" value="C:microtubule"/>
    <property type="evidence" value="ECO:0007669"/>
    <property type="project" value="UniProtKB-KW"/>
</dbReference>
<evidence type="ECO:0000313" key="16">
    <source>
        <dbReference type="EMBL" id="CAI7994503.1"/>
    </source>
</evidence>
<keyword evidence="3" id="KW-0963">Cytoplasm</keyword>
<sequence>MEDQVEVAGEDREKAVQSPSGSGSIAQEDQPLQQQAFAEGASEAAQTANSDSTITSDSEEPVLLVKRCTVLGGLTEEKWAEDHYRVIRGFLSDPNVPLLLLYIDPTTEELCLTNAIPPAEIEQASYFVRANNVSVSGRNFHQVLRMGMVHGNYIPALMRVMQAIYAPSFFENRVWPDTMRNEFSGQLHKFMARLTDAQHKVVGHTVLYVPDEGTAMEAKDAHTDKDLVQRLEVVVIHWTRQIKELLSSQESLDTSTSSGPLEEIEFWRARCEDYSSLTRQLEQPGVKKAIRIAQRAKSSYVEPFQKLSRQIQDSQLRAENCLKFISLLQGPCEELKAAQPSAIPALLPRLLTTIRIIWNNSEHYKSRERLNGLLRRVSSDIIKQCCQKIVLDDLFEGRVEKSKAALEESLGCCHQWKDIYTHTSKVHNTFSNEGWVLDESSIFAEIDAFIQRCKDLMEVAEGQIHFGRWCEGKRRPIPCFGGCRGPEVTRTIKEIEHTFSRHLSGLKAVRHTILDVQSTIWHDEYLKFRTGTKELEVMVQNLINGIFSTITTVQEGVEILEIFSDMGSRELIRRVIDKQTVELYAMFTQEINHVKRVFSRQAPVAPRSQPHYACQAAWARLLKRRIDTPMKALEGAYFLYEKGVGEESQVSYQGLAQSLDEFIGKTFSDWADTVDRELQGSGMLTSNFSKTLQKLLNEMRCWERLRFEIPHFATSIYQLSEQLRVLRENVMLIVRDYNRIIGSLQPHERALFKERIRSIDKKIRPGMVKLTWASEGILEYVTECRLHAQRVRALIDSYKASNRYVAQKCREMSTLLMVRVTGKKVYEENGFRVEQEQHCASVRQKLHKLHDDIYKALFRTAEVFAADGGDVKKQVEKYAQRMDMMVEEALRLNVKWSLQELARAVSSDGSTTINPLFKVKVMLTSQPIHKVVESDEEVGKIQAGIVSTMAATAHKLTEEYPLIWKDFKMIWEAQKDVFFRRWRNQDPKVVDFDSSISQYIELSNKVQQKDTITSVEFVLLDCSALKYGIIAHCDEWQNRFHALLHEMASNKLNGIYASIEENTKRLKAPPETLDQLGGSLLLLDQLQGEMEATENEFEPLQDMFKILSKYEVMIPEADEVKLEGLPHAWVTFQQCLIDSTAMLKKHKEKFRTGLLNSAEDFKKNIGALAEEFETNGPFSDTTSISQALAYISSMREQLGALKAEEDSLRKGLGIFKIEQSPSHPLQAMEKDLDYLEQIWDLTQEWEMAWDTWKGGRFQELQTDDMGIQAQGMLKKLTKLAREVKDKVNWTICGSLRGRIETFKMTMPLIQDLKNPAMRDRHWLQLQEEVQKPFDHASADFTLEKLVEIGLDQHAELVGDISSAASKELAIEQAIQAIADQWKELYLEIPPHKDRGHFKLKASEELFQILEDNQVTLSTMKASRYVKAFEKDVDYWERTLSHILEVIEMVLQVQRQWMYLENIFIGEDIRKQLPKESANFDGVNADWKSVMTRMHKDNHALRATHHEGLLEKLNKMNTTLEAIQKSLDMYLETKRQCFPRFYFLSNDDLLEILGQSKNPEAIQPHLKKCFDNIKTLDISRTLGQHEATHMNSSEGEKVQFKTPVRLEGVVEGWLCVVEDTMHKSLKEVLRASRLDLKKHLNKREKWVREWPGQVIITASQIQWTADCEKALDRGDKKGLKGNLSKMERLKLVALVTIEVHARDIIEKLLKAHCESRNAFEWQQQLRFYWEDDDCAIRQTNTLFHYGYEYLGNSGRLVITPLTDRCYITLTTALHLHRGGSPKGPAGTGKTETVKDLGKGLGMYVIVINCSEGLDYKSMGRMFSGLAQAGAWGCFDEFNRINIEVLSVVAQQILSILQALGQQAERFMFEGNVIKLTPTCGVFITMNPGYAGRTELPDNLKSMFRPISMIVPDSAMISEIVLFGEGFLQCKVLARKVNTLYRLAVQQLSKQDHYDFGLRALVSVLKYGGRKKRGNPDMPDEEVLLLAMKDMNVAKLTAADLPLFNGITADLFPGVDVPILDYGIMNDAIEKELKIANLQNIEITVTKIIQLYETKNSRHGVMIVGQTGSGKSVTWKMLKKTLTRLHKERKGLGYQIVRDYPINPKSLSLGELYGEFELSTNEWTDGVLSSVMRQTCIDEKPDEKWIVFDGPVDTLWIESMNSVLDDNKVLTLINGDRISMPEQVSLLFEVEDLAVASPATVSRCGMVYNDWQDLGWQPFVWSWLNHRAKGEAKLVEILRRMFDKYVEKVLEFRRKNCRELVPTSHLNAVASLCYLLDALITQDNGVDPSDMETFETMVEQWFLFSVIWSLCAGVDEDGRKKMDSFIREMEGQFPPKDSVYEYYVDVKTRTWVAWEDKLKGTWRYPSNMPFYKILVPTVDTLRYNFLVHNLITQGRPVLLVGPVGTGKTSVAQGVLQKLDPAQYNLLTINLSAQSSNNVQEIIEGKVEKRTKGVYVPVGGKKLLAFLDDLNMPAKDEYGSQPPLELVRQWIDYGFWYDRLKQTTKRNQSETANLFADPLDLTPWFLAPSSQSMFLLAAMGPPGGGRMVISKRLQSRFNLINMTFPQESQIRRIFGTMINQKLQDFDEDVKPLGDLMTQATIEVYNFISTRMLPTPAKIHYLFNMRDISKVFQGLLRAHKDYHDTGKNRPDESCVGYIRKLYYQAGVDNKPTVFLFTDTQVVEETFLEDINNILSSGEVPNLYKPDEFEEQPTRNSAKILITSSQVRQALATAAKKDGIQDTPDSMVAYLVERVRNNLHVILCMSPVGEPFRNRLRMFPAYVNCTTIDWFCEWPKDALLEVATKGLEDVQLAAGTEEKDVADLQKNVAKIFMTMHRSVVEMSERMLFEMKRHNYVTPTNYLELVSGYKV</sequence>
<dbReference type="FunFam" id="1.20.58.1120:FF:000001">
    <property type="entry name" value="dynein heavy chain 2, axonemal"/>
    <property type="match status" value="1"/>
</dbReference>
<feature type="compositionally biased region" description="Polar residues" evidence="14">
    <location>
        <begin position="44"/>
        <end position="56"/>
    </location>
</feature>
<dbReference type="GO" id="GO:0005930">
    <property type="term" value="C:axoneme"/>
    <property type="evidence" value="ECO:0007669"/>
    <property type="project" value="UniProtKB-SubCell"/>
</dbReference>
<keyword evidence="10" id="KW-0969">Cilium</keyword>
<dbReference type="InterPro" id="IPR041589">
    <property type="entry name" value="DNAH3_AAA_lid_1"/>
</dbReference>
<feature type="domain" description="AAA+ ATPase" evidence="15">
    <location>
        <begin position="2055"/>
        <end position="2192"/>
    </location>
</feature>
<feature type="region of interest" description="Disordered" evidence="14">
    <location>
        <begin position="1"/>
        <end position="56"/>
    </location>
</feature>
<dbReference type="Pfam" id="PF17857">
    <property type="entry name" value="AAA_lid_1"/>
    <property type="match status" value="1"/>
</dbReference>
<feature type="domain" description="AAA+ ATPase" evidence="15">
    <location>
        <begin position="2391"/>
        <end position="2560"/>
    </location>
</feature>
<dbReference type="FunFam" id="1.10.287.2620:FF:000002">
    <property type="entry name" value="Dynein heavy chain 2, axonemal"/>
    <property type="match status" value="1"/>
</dbReference>
<dbReference type="InterPro" id="IPR027417">
    <property type="entry name" value="P-loop_NTPase"/>
</dbReference>
<evidence type="ECO:0000256" key="8">
    <source>
        <dbReference type="ARBA" id="ARBA00023017"/>
    </source>
</evidence>
<name>A0AA35QW68_GEOBA</name>
<dbReference type="GO" id="GO:0051959">
    <property type="term" value="F:dynein light intermediate chain binding"/>
    <property type="evidence" value="ECO:0007669"/>
    <property type="project" value="InterPro"/>
</dbReference>
<keyword evidence="4" id="KW-0493">Microtubule</keyword>
<evidence type="ECO:0000256" key="7">
    <source>
        <dbReference type="ARBA" id="ARBA00022840"/>
    </source>
</evidence>
<evidence type="ECO:0000256" key="12">
    <source>
        <dbReference type="ARBA" id="ARBA00023212"/>
    </source>
</evidence>
<keyword evidence="12" id="KW-0206">Cytoskeleton</keyword>
<evidence type="ECO:0000256" key="14">
    <source>
        <dbReference type="SAM" id="MobiDB-lite"/>
    </source>
</evidence>
<dbReference type="Pfam" id="PF12780">
    <property type="entry name" value="AAA_8"/>
    <property type="match status" value="1"/>
</dbReference>
<dbReference type="Pfam" id="PF08385">
    <property type="entry name" value="DHC_N1"/>
    <property type="match status" value="1"/>
</dbReference>
<evidence type="ECO:0000256" key="1">
    <source>
        <dbReference type="ARBA" id="ARBA00004430"/>
    </source>
</evidence>
<dbReference type="Pfam" id="PF12775">
    <property type="entry name" value="AAA_7"/>
    <property type="match status" value="1"/>
</dbReference>
<dbReference type="InterPro" id="IPR035699">
    <property type="entry name" value="AAA_6"/>
</dbReference>
<dbReference type="InterPro" id="IPR042222">
    <property type="entry name" value="Dynein_2_N"/>
</dbReference>
<evidence type="ECO:0000256" key="11">
    <source>
        <dbReference type="ARBA" id="ARBA00023175"/>
    </source>
</evidence>
<comment type="caution">
    <text evidence="16">The sequence shown here is derived from an EMBL/GenBank/DDBJ whole genome shotgun (WGS) entry which is preliminary data.</text>
</comment>
<dbReference type="InterPro" id="IPR026983">
    <property type="entry name" value="DHC"/>
</dbReference>
<evidence type="ECO:0000256" key="2">
    <source>
        <dbReference type="ARBA" id="ARBA00008887"/>
    </source>
</evidence>
<dbReference type="Gene3D" id="1.10.287.2620">
    <property type="match status" value="1"/>
</dbReference>
<gene>
    <name evidence="16" type="ORF">GBAR_LOCUS1466</name>
</gene>
<keyword evidence="13" id="KW-0966">Cell projection</keyword>
<dbReference type="FunFam" id="3.20.180.20:FF:000003">
    <property type="entry name" value="Dynein heavy chain 12, axonemal"/>
    <property type="match status" value="1"/>
</dbReference>
<comment type="subcellular location">
    <subcellularLocation>
        <location evidence="1">Cytoplasm</location>
        <location evidence="1">Cytoskeleton</location>
        <location evidence="1">Cilium axoneme</location>
    </subcellularLocation>
</comment>
<proteinExistence type="inferred from homology"/>
<dbReference type="Pfam" id="PF12774">
    <property type="entry name" value="AAA_6"/>
    <property type="match status" value="1"/>
</dbReference>
<protein>
    <submittedName>
        <fullName evidence="16">Dynein heavy chain 2, axonemal</fullName>
    </submittedName>
</protein>
<keyword evidence="8" id="KW-0243">Dynein</keyword>
<organism evidence="16 17">
    <name type="scientific">Geodia barretti</name>
    <name type="common">Barrett's horny sponge</name>
    <dbReference type="NCBI Taxonomy" id="519541"/>
    <lineage>
        <taxon>Eukaryota</taxon>
        <taxon>Metazoa</taxon>
        <taxon>Porifera</taxon>
        <taxon>Demospongiae</taxon>
        <taxon>Heteroscleromorpha</taxon>
        <taxon>Tetractinellida</taxon>
        <taxon>Astrophorina</taxon>
        <taxon>Geodiidae</taxon>
        <taxon>Geodia</taxon>
    </lineage>
</organism>
<evidence type="ECO:0000256" key="5">
    <source>
        <dbReference type="ARBA" id="ARBA00022737"/>
    </source>
</evidence>
<keyword evidence="6" id="KW-0547">Nucleotide-binding</keyword>
<dbReference type="Proteomes" id="UP001174909">
    <property type="component" value="Unassembled WGS sequence"/>
</dbReference>
<dbReference type="FunFam" id="3.40.50.300:FF:000044">
    <property type="entry name" value="Dynein heavy chain 5, axonemal"/>
    <property type="match status" value="1"/>
</dbReference>
<feature type="compositionally biased region" description="Polar residues" evidence="14">
    <location>
        <begin position="17"/>
        <end position="36"/>
    </location>
</feature>
<dbReference type="Pfam" id="PF08393">
    <property type="entry name" value="DHC_N2"/>
    <property type="match status" value="1"/>
</dbReference>
<evidence type="ECO:0000256" key="6">
    <source>
        <dbReference type="ARBA" id="ARBA00022741"/>
    </source>
</evidence>
<evidence type="ECO:0000256" key="10">
    <source>
        <dbReference type="ARBA" id="ARBA00023069"/>
    </source>
</evidence>
<dbReference type="FunFam" id="1.20.140.100:FF:000006">
    <property type="entry name" value="dynein heavy chain 2, axonemal"/>
    <property type="match status" value="1"/>
</dbReference>
<dbReference type="InterPro" id="IPR003593">
    <property type="entry name" value="AAA+_ATPase"/>
</dbReference>
<dbReference type="Gene3D" id="3.20.180.20">
    <property type="entry name" value="Dynein heavy chain, N-terminal domain 2"/>
    <property type="match status" value="1"/>
</dbReference>
<dbReference type="SMART" id="SM00382">
    <property type="entry name" value="AAA"/>
    <property type="match status" value="3"/>
</dbReference>
<dbReference type="GO" id="GO:0045505">
    <property type="term" value="F:dynein intermediate chain binding"/>
    <property type="evidence" value="ECO:0007669"/>
    <property type="project" value="InterPro"/>
</dbReference>
<dbReference type="Gene3D" id="1.10.8.710">
    <property type="match status" value="1"/>
</dbReference>
<keyword evidence="5" id="KW-0677">Repeat</keyword>
<dbReference type="Gene3D" id="1.20.920.20">
    <property type="match status" value="1"/>
</dbReference>
<dbReference type="PANTHER" id="PTHR45703">
    <property type="entry name" value="DYNEIN HEAVY CHAIN"/>
    <property type="match status" value="1"/>
</dbReference>
<keyword evidence="9" id="KW-0175">Coiled coil</keyword>
<reference evidence="16" key="1">
    <citation type="submission" date="2023-03" db="EMBL/GenBank/DDBJ databases">
        <authorList>
            <person name="Steffen K."/>
            <person name="Cardenas P."/>
        </authorList>
    </citation>
    <scope>NUCLEOTIDE SEQUENCE</scope>
</reference>
<dbReference type="FunFam" id="1.10.472.130:FF:000003">
    <property type="entry name" value="Dynein, axonemal, heavy chain 2"/>
    <property type="match status" value="1"/>
</dbReference>
<dbReference type="Gene3D" id="1.10.472.130">
    <property type="match status" value="1"/>
</dbReference>
<evidence type="ECO:0000256" key="13">
    <source>
        <dbReference type="ARBA" id="ARBA00023273"/>
    </source>
</evidence>
<comment type="similarity">
    <text evidence="2">Belongs to the dynein heavy chain family.</text>
</comment>
<evidence type="ECO:0000259" key="15">
    <source>
        <dbReference type="SMART" id="SM00382"/>
    </source>
</evidence>
<dbReference type="InterPro" id="IPR024317">
    <property type="entry name" value="Dynein_heavy_chain_D4_dom"/>
</dbReference>